<evidence type="ECO:0000313" key="1">
    <source>
        <dbReference type="EMBL" id="KAF2592544.1"/>
    </source>
</evidence>
<dbReference type="EMBL" id="QGKY02000164">
    <property type="protein sequence ID" value="KAF2592544.1"/>
    <property type="molecule type" value="Genomic_DNA"/>
</dbReference>
<dbReference type="AlphaFoldDB" id="A0A8S9KCK8"/>
<accession>A0A8S9KCK8</accession>
<sequence length="340" mass="39596">MVLIFHSFKVFSDLRQTLKDFSEDFRKTSQNTLGKSCNAFYARRSSGSLLKYESDFGNFSEDSWKTLGRLLGKSYNVFYARRLPAKSSGSLLPKVVQRNAVKWSPSLSMWRNFIYLHVFFRSETDFQRLLRRLSEDFSEYFRQVFHEVFRKSSAQSGNRDLKLKCPLEDVYGSTAQEAFEKAKMETQLHYRATLAMQKEKLDAIVLKNKVECEVMTISAKLKLLDKLIPSYAMKSDKENLESELRLAEARMANVKVPDIDWFKLGEPNMFFRSETDFERLLRRLSEDFSEYFRQDFLSSTKSSGSLLKSSAQSDFSDLNQTLENFSEILGRLLEDFLGNL</sequence>
<gene>
    <name evidence="1" type="ORF">F2Q70_00042255</name>
</gene>
<organism evidence="1">
    <name type="scientific">Brassica cretica</name>
    <name type="common">Mustard</name>
    <dbReference type="NCBI Taxonomy" id="69181"/>
    <lineage>
        <taxon>Eukaryota</taxon>
        <taxon>Viridiplantae</taxon>
        <taxon>Streptophyta</taxon>
        <taxon>Embryophyta</taxon>
        <taxon>Tracheophyta</taxon>
        <taxon>Spermatophyta</taxon>
        <taxon>Magnoliopsida</taxon>
        <taxon>eudicotyledons</taxon>
        <taxon>Gunneridae</taxon>
        <taxon>Pentapetalae</taxon>
        <taxon>rosids</taxon>
        <taxon>malvids</taxon>
        <taxon>Brassicales</taxon>
        <taxon>Brassicaceae</taxon>
        <taxon>Brassiceae</taxon>
        <taxon>Brassica</taxon>
    </lineage>
</organism>
<proteinExistence type="predicted"/>
<reference evidence="1" key="1">
    <citation type="submission" date="2019-12" db="EMBL/GenBank/DDBJ databases">
        <title>Genome sequencing and annotation of Brassica cretica.</title>
        <authorList>
            <person name="Studholme D.J."/>
            <person name="Sarris P.F."/>
        </authorList>
    </citation>
    <scope>NUCLEOTIDE SEQUENCE</scope>
    <source>
        <strain evidence="1">PFS-102/07</strain>
        <tissue evidence="1">Leaf</tissue>
    </source>
</reference>
<protein>
    <submittedName>
        <fullName evidence="1">Uncharacterized protein</fullName>
    </submittedName>
</protein>
<name>A0A8S9KCK8_BRACR</name>
<comment type="caution">
    <text evidence="1">The sequence shown here is derived from an EMBL/GenBank/DDBJ whole genome shotgun (WGS) entry which is preliminary data.</text>
</comment>